<comment type="caution">
    <text evidence="1">The sequence shown here is derived from an EMBL/GenBank/DDBJ whole genome shotgun (WGS) entry which is preliminary data.</text>
</comment>
<keyword evidence="2" id="KW-1185">Reference proteome</keyword>
<sequence length="117" mass="12699">MSTNVTQVLADLDGGVFIEKLAHILSEVAGAVTDHEKKGEVSINLKLSKIQNSDQVQIEHTLKFKKPTMRGSIIQDDATSTPMYVGTKGALSFYPVKQPPLFDKESNGNVAKLQTNG</sequence>
<evidence type="ECO:0000313" key="2">
    <source>
        <dbReference type="Proteomes" id="UP001139028"/>
    </source>
</evidence>
<proteinExistence type="predicted"/>
<accession>A0A9X2J750</accession>
<evidence type="ECO:0008006" key="3">
    <source>
        <dbReference type="Google" id="ProtNLM"/>
    </source>
</evidence>
<dbReference type="Proteomes" id="UP001139028">
    <property type="component" value="Unassembled WGS sequence"/>
</dbReference>
<dbReference type="EMBL" id="JALBWM010000114">
    <property type="protein sequence ID" value="MCO1336209.1"/>
    <property type="molecule type" value="Genomic_DNA"/>
</dbReference>
<evidence type="ECO:0000313" key="1">
    <source>
        <dbReference type="EMBL" id="MCO1336209.1"/>
    </source>
</evidence>
<gene>
    <name evidence="1" type="ORF">MO867_17910</name>
</gene>
<dbReference type="AlphaFoldDB" id="A0A9X2J750"/>
<organism evidence="1 2">
    <name type="scientific">Microbulbifer okhotskensis</name>
    <dbReference type="NCBI Taxonomy" id="2926617"/>
    <lineage>
        <taxon>Bacteria</taxon>
        <taxon>Pseudomonadati</taxon>
        <taxon>Pseudomonadota</taxon>
        <taxon>Gammaproteobacteria</taxon>
        <taxon>Cellvibrionales</taxon>
        <taxon>Microbulbiferaceae</taxon>
        <taxon>Microbulbifer</taxon>
    </lineage>
</organism>
<name>A0A9X2J750_9GAMM</name>
<dbReference type="RefSeq" id="WP_252471714.1">
    <property type="nucleotide sequence ID" value="NZ_JALBWM010000114.1"/>
</dbReference>
<reference evidence="1" key="1">
    <citation type="journal article" date="2022" name="Arch. Microbiol.">
        <title>Microbulbifer okhotskensis sp. nov., isolated from a deep bottom sediment of the Okhotsk Sea.</title>
        <authorList>
            <person name="Romanenko L."/>
            <person name="Kurilenko V."/>
            <person name="Otstavnykh N."/>
            <person name="Velansky P."/>
            <person name="Isaeva M."/>
            <person name="Mikhailov V."/>
        </authorList>
    </citation>
    <scope>NUCLEOTIDE SEQUENCE</scope>
    <source>
        <strain evidence="1">OS29</strain>
    </source>
</reference>
<protein>
    <recommendedName>
        <fullName evidence="3">Phage protein</fullName>
    </recommendedName>
</protein>